<dbReference type="RefSeq" id="WP_078201768.1">
    <property type="nucleotide sequence ID" value="NZ_CP017759.1"/>
</dbReference>
<geneLocation type="plasmid" evidence="8">
    <name>penh92</name>
</geneLocation>
<dbReference type="PROSITE" id="PS00687">
    <property type="entry name" value="ALDEHYDE_DEHYDR_GLU"/>
    <property type="match status" value="1"/>
</dbReference>
<dbReference type="AlphaFoldDB" id="A0A1U9V339"/>
<dbReference type="EMBL" id="CP017759">
    <property type="protein sequence ID" value="AQV99368.1"/>
    <property type="molecule type" value="Genomic_DNA"/>
</dbReference>
<proteinExistence type="inferred from homology"/>
<dbReference type="InterPro" id="IPR015590">
    <property type="entry name" value="Aldehyde_DH_dom"/>
</dbReference>
<dbReference type="PANTHER" id="PTHR43720:SF2">
    <property type="entry name" value="2-AMINOMUCONIC SEMIALDEHYDE DEHYDROGENASE"/>
    <property type="match status" value="1"/>
</dbReference>
<dbReference type="Gene3D" id="3.40.309.10">
    <property type="entry name" value="Aldehyde Dehydrogenase, Chain A, domain 2"/>
    <property type="match status" value="1"/>
</dbReference>
<comment type="similarity">
    <text evidence="1 5">Belongs to the aldehyde dehydrogenase family.</text>
</comment>
<dbReference type="FunFam" id="3.40.605.10:FF:000007">
    <property type="entry name" value="NAD/NADP-dependent betaine aldehyde dehydrogenase"/>
    <property type="match status" value="1"/>
</dbReference>
<evidence type="ECO:0000256" key="5">
    <source>
        <dbReference type="RuleBase" id="RU003345"/>
    </source>
</evidence>
<evidence type="ECO:0000256" key="1">
    <source>
        <dbReference type="ARBA" id="ARBA00009986"/>
    </source>
</evidence>
<protein>
    <submittedName>
        <fullName evidence="7">Aldehyde dehydrogenase</fullName>
    </submittedName>
</protein>
<keyword evidence="2 5" id="KW-0560">Oxidoreductase</keyword>
<organism evidence="7 8">
    <name type="scientific">Cupriavidus necator</name>
    <name type="common">Alcaligenes eutrophus</name>
    <name type="synonym">Ralstonia eutropha</name>
    <dbReference type="NCBI Taxonomy" id="106590"/>
    <lineage>
        <taxon>Bacteria</taxon>
        <taxon>Pseudomonadati</taxon>
        <taxon>Pseudomonadota</taxon>
        <taxon>Betaproteobacteria</taxon>
        <taxon>Burkholderiales</taxon>
        <taxon>Burkholderiaceae</taxon>
        <taxon>Cupriavidus</taxon>
    </lineage>
</organism>
<accession>A0A1U9V339</accession>
<dbReference type="InterPro" id="IPR029510">
    <property type="entry name" value="Ald_DH_CS_GLU"/>
</dbReference>
<dbReference type="SUPFAM" id="SSF53720">
    <property type="entry name" value="ALDH-like"/>
    <property type="match status" value="1"/>
</dbReference>
<reference evidence="8" key="1">
    <citation type="submission" date="2017-02" db="EMBL/GenBank/DDBJ databases">
        <title>Complete genome sequence of Cupriavidus necator strain NH9, a 3-chlorobenzoate degrader.</title>
        <authorList>
            <person name="Moriuchi R."/>
            <person name="Dohra H."/>
            <person name="Ogawa N."/>
        </authorList>
    </citation>
    <scope>NUCLEOTIDE SEQUENCE [LARGE SCALE GENOMIC DNA]</scope>
    <source>
        <strain evidence="8">NH9</strain>
        <plasmid evidence="8">penh92</plasmid>
    </source>
</reference>
<dbReference type="KEGG" id="cuh:BJN34_36445"/>
<evidence type="ECO:0000259" key="6">
    <source>
        <dbReference type="Pfam" id="PF00171"/>
    </source>
</evidence>
<feature type="domain" description="Aldehyde dehydrogenase" evidence="6">
    <location>
        <begin position="21"/>
        <end position="481"/>
    </location>
</feature>
<evidence type="ECO:0000313" key="7">
    <source>
        <dbReference type="EMBL" id="AQV99368.1"/>
    </source>
</evidence>
<evidence type="ECO:0000256" key="4">
    <source>
        <dbReference type="PROSITE-ProRule" id="PRU10007"/>
    </source>
</evidence>
<evidence type="ECO:0000256" key="2">
    <source>
        <dbReference type="ARBA" id="ARBA00023002"/>
    </source>
</evidence>
<dbReference type="InterPro" id="IPR016162">
    <property type="entry name" value="Ald_DH_N"/>
</dbReference>
<dbReference type="InterPro" id="IPR016161">
    <property type="entry name" value="Ald_DH/histidinol_DH"/>
</dbReference>
<keyword evidence="3" id="KW-0520">NAD</keyword>
<dbReference type="OrthoDB" id="6187633at2"/>
<dbReference type="GO" id="GO:0016620">
    <property type="term" value="F:oxidoreductase activity, acting on the aldehyde or oxo group of donors, NAD or NADP as acceptor"/>
    <property type="evidence" value="ECO:0007669"/>
    <property type="project" value="InterPro"/>
</dbReference>
<keyword evidence="7" id="KW-0614">Plasmid</keyword>
<dbReference type="Pfam" id="PF00171">
    <property type="entry name" value="Aldedh"/>
    <property type="match status" value="1"/>
</dbReference>
<dbReference type="InterPro" id="IPR016163">
    <property type="entry name" value="Ald_DH_C"/>
</dbReference>
<feature type="active site" evidence="4">
    <location>
        <position position="255"/>
    </location>
</feature>
<dbReference type="Proteomes" id="UP000189627">
    <property type="component" value="Plasmid pENH92"/>
</dbReference>
<dbReference type="PANTHER" id="PTHR43720">
    <property type="entry name" value="2-AMINOMUCONIC SEMIALDEHYDE DEHYDROGENASE"/>
    <property type="match status" value="1"/>
</dbReference>
<evidence type="ECO:0000313" key="8">
    <source>
        <dbReference type="Proteomes" id="UP000189627"/>
    </source>
</evidence>
<sequence>MSFLIPADTTSFIDGDFVSPGAATTLPVINPADEQVVSLLHEADAGEVDRAVAAARDAFLDGPWPRMAPAARREVFARIVDLVGRHLDELAWLETANTGQTLHYARQYQLPRILGNFRFYAEWLGQATELATQDGEATLRYVLREPLGVVALISPSNAPTALASTKIAAALAFGNTCVVKTSEQTPLALARLMALLTEAGVPPGVVNLVNGRGHVTGDALVRHPDVRGISFTGGTTTARRIAAIAGEGLKRVDLELGGKSANIIMPSADLERAVDAALLAIYTNNGQQCFAGSRIVLHRDIADAFIDRFVARTERIRVGHPHDPSSDNGPLAFRASYERVQSYVDIARADGCKLLAGGTRAAGFERGYYFRPTAVLAPSNAVRVCQEEVFGPFAALLVVDSLDEAVAVANDSRYGLVSYLWTGELSEAMDATRRIQAGNVLVNTPMLSLDPRLPFGGYKESGVGREGALPSRHFYTEEKTVTVALTPPGLPRLGV</sequence>
<dbReference type="Gene3D" id="3.40.605.10">
    <property type="entry name" value="Aldehyde Dehydrogenase, Chain A, domain 1"/>
    <property type="match status" value="1"/>
</dbReference>
<name>A0A1U9V339_CUPNE</name>
<gene>
    <name evidence="7" type="ORF">BJN34_36445</name>
</gene>
<evidence type="ECO:0000256" key="3">
    <source>
        <dbReference type="ARBA" id="ARBA00023027"/>
    </source>
</evidence>